<keyword evidence="2" id="KW-1185">Reference proteome</keyword>
<comment type="caution">
    <text evidence="1">The sequence shown here is derived from an EMBL/GenBank/DDBJ whole genome shotgun (WGS) entry which is preliminary data.</text>
</comment>
<reference evidence="1 2" key="1">
    <citation type="submission" date="2020-08" db="EMBL/GenBank/DDBJ databases">
        <title>Sequencing the genomes of 1000 actinobacteria strains.</title>
        <authorList>
            <person name="Klenk H.-P."/>
        </authorList>
    </citation>
    <scope>NUCLEOTIDE SEQUENCE [LARGE SCALE GENOMIC DNA]</scope>
    <source>
        <strain evidence="1 2">DSM 105498</strain>
    </source>
</reference>
<dbReference type="Gene3D" id="2.40.100.20">
    <property type="match status" value="1"/>
</dbReference>
<gene>
    <name evidence="1" type="ORF">FHU40_004390</name>
</gene>
<evidence type="ECO:0008006" key="3">
    <source>
        <dbReference type="Google" id="ProtNLM"/>
    </source>
</evidence>
<dbReference type="AlphaFoldDB" id="A0A7W4Z301"/>
<organism evidence="1 2">
    <name type="scientific">Nocardioides soli</name>
    <dbReference type="NCBI Taxonomy" id="1036020"/>
    <lineage>
        <taxon>Bacteria</taxon>
        <taxon>Bacillati</taxon>
        <taxon>Actinomycetota</taxon>
        <taxon>Actinomycetes</taxon>
        <taxon>Propionibacteriales</taxon>
        <taxon>Nocardioidaceae</taxon>
        <taxon>Nocardioides</taxon>
    </lineage>
</organism>
<dbReference type="Proteomes" id="UP000589626">
    <property type="component" value="Unassembled WGS sequence"/>
</dbReference>
<dbReference type="Pfam" id="PF12903">
    <property type="entry name" value="DUF3830"/>
    <property type="match status" value="1"/>
</dbReference>
<evidence type="ECO:0000313" key="2">
    <source>
        <dbReference type="Proteomes" id="UP000589626"/>
    </source>
</evidence>
<dbReference type="RefSeq" id="WP_183594429.1">
    <property type="nucleotide sequence ID" value="NZ_JACHWR010000003.1"/>
</dbReference>
<proteinExistence type="predicted"/>
<dbReference type="InterPro" id="IPR024532">
    <property type="entry name" value="DUF3830"/>
</dbReference>
<dbReference type="EMBL" id="JACHWR010000003">
    <property type="protein sequence ID" value="MBB3044553.1"/>
    <property type="molecule type" value="Genomic_DNA"/>
</dbReference>
<accession>A0A7W4Z301</accession>
<protein>
    <recommendedName>
        <fullName evidence="3">DUF3830 family protein</fullName>
    </recommendedName>
</protein>
<evidence type="ECO:0000313" key="1">
    <source>
        <dbReference type="EMBL" id="MBB3044553.1"/>
    </source>
</evidence>
<name>A0A7W4Z301_9ACTN</name>
<sequence>MSFIEIEFTGQQKTFRAELLDQTAPKTCEALRSMLAEPVVGASYHSIYSGQEFYVYCPPVDLPLENHVVWPKPGQIVYYYFPENMYAGMHVHKDRIQGDGAEIALWYGHGDLRVVSETGIRGNLFAEIVPEQLDDFYAAGDHVLAHGREDIIIRLAD</sequence>